<sequence length="102" mass="11681">MPLYSGSATLIRPAKLSSPSIHLDMPTRILLYYGKENISIRIRRYVSQMLILRQTPDTPRVALTRLYTGSRLRWILSADVIRPALYSSIRLPITVNELLDLV</sequence>
<reference evidence="1 2" key="1">
    <citation type="journal article" date="2022" name="Nat. Ecol. Evol.">
        <title>A masculinizing supergene underlies an exaggerated male reproductive morph in a spider.</title>
        <authorList>
            <person name="Hendrickx F."/>
            <person name="De Corte Z."/>
            <person name="Sonet G."/>
            <person name="Van Belleghem S.M."/>
            <person name="Kostlbacher S."/>
            <person name="Vangestel C."/>
        </authorList>
    </citation>
    <scope>NUCLEOTIDE SEQUENCE [LARGE SCALE GENOMIC DNA]</scope>
    <source>
        <strain evidence="1">W744_W776</strain>
    </source>
</reference>
<name>A0AAV6VXZ0_9ARAC</name>
<protein>
    <submittedName>
        <fullName evidence="1">Uncharacterized protein</fullName>
    </submittedName>
</protein>
<accession>A0AAV6VXZ0</accession>
<comment type="caution">
    <text evidence="1">The sequence shown here is derived from an EMBL/GenBank/DDBJ whole genome shotgun (WGS) entry which is preliminary data.</text>
</comment>
<organism evidence="1 2">
    <name type="scientific">Oedothorax gibbosus</name>
    <dbReference type="NCBI Taxonomy" id="931172"/>
    <lineage>
        <taxon>Eukaryota</taxon>
        <taxon>Metazoa</taxon>
        <taxon>Ecdysozoa</taxon>
        <taxon>Arthropoda</taxon>
        <taxon>Chelicerata</taxon>
        <taxon>Arachnida</taxon>
        <taxon>Araneae</taxon>
        <taxon>Araneomorphae</taxon>
        <taxon>Entelegynae</taxon>
        <taxon>Araneoidea</taxon>
        <taxon>Linyphiidae</taxon>
        <taxon>Erigoninae</taxon>
        <taxon>Oedothorax</taxon>
    </lineage>
</organism>
<keyword evidence="2" id="KW-1185">Reference proteome</keyword>
<evidence type="ECO:0000313" key="2">
    <source>
        <dbReference type="Proteomes" id="UP000827092"/>
    </source>
</evidence>
<dbReference type="Proteomes" id="UP000827092">
    <property type="component" value="Unassembled WGS sequence"/>
</dbReference>
<proteinExistence type="predicted"/>
<dbReference type="AlphaFoldDB" id="A0AAV6VXZ0"/>
<dbReference type="EMBL" id="JAFNEN010000005">
    <property type="protein sequence ID" value="KAG8201499.1"/>
    <property type="molecule type" value="Genomic_DNA"/>
</dbReference>
<gene>
    <name evidence="1" type="ORF">JTE90_024366</name>
</gene>
<evidence type="ECO:0000313" key="1">
    <source>
        <dbReference type="EMBL" id="KAG8201499.1"/>
    </source>
</evidence>